<dbReference type="SUPFAM" id="SSF46689">
    <property type="entry name" value="Homeodomain-like"/>
    <property type="match status" value="1"/>
</dbReference>
<dbReference type="Proteomes" id="UP000249134">
    <property type="component" value="Chromosome 1"/>
</dbReference>
<dbReference type="InterPro" id="IPR001789">
    <property type="entry name" value="Sig_transdc_resp-reg_receiver"/>
</dbReference>
<keyword evidence="6" id="KW-0238">DNA-binding</keyword>
<name>A0A2X4VP33_LEDLE</name>
<dbReference type="GO" id="GO:0000160">
    <property type="term" value="P:phosphorelay signal transduction system"/>
    <property type="evidence" value="ECO:0007669"/>
    <property type="project" value="UniProtKB-KW"/>
</dbReference>
<evidence type="ECO:0000256" key="7">
    <source>
        <dbReference type="ARBA" id="ARBA00023163"/>
    </source>
</evidence>
<keyword evidence="5" id="KW-0805">Transcription regulation</keyword>
<dbReference type="Gene3D" id="1.10.10.60">
    <property type="entry name" value="Homeodomain-like"/>
    <property type="match status" value="2"/>
</dbReference>
<evidence type="ECO:0000256" key="5">
    <source>
        <dbReference type="ARBA" id="ARBA00023015"/>
    </source>
</evidence>
<dbReference type="STRING" id="1348624.GCA_001591545_00278"/>
<dbReference type="SUPFAM" id="SSF52172">
    <property type="entry name" value="CheY-like"/>
    <property type="match status" value="1"/>
</dbReference>
<dbReference type="RefSeq" id="WP_066136438.1">
    <property type="nucleotide sequence ID" value="NZ_CBCSGM010000001.1"/>
</dbReference>
<dbReference type="PROSITE" id="PS00041">
    <property type="entry name" value="HTH_ARAC_FAMILY_1"/>
    <property type="match status" value="1"/>
</dbReference>
<evidence type="ECO:0000256" key="6">
    <source>
        <dbReference type="ARBA" id="ARBA00023125"/>
    </source>
</evidence>
<dbReference type="Gene3D" id="3.40.50.2300">
    <property type="match status" value="1"/>
</dbReference>
<dbReference type="PANTHER" id="PTHR42713:SF3">
    <property type="entry name" value="TRANSCRIPTIONAL REGULATORY PROTEIN HPTR"/>
    <property type="match status" value="1"/>
</dbReference>
<gene>
    <name evidence="11" type="ORF">NCTC4824_01182</name>
</gene>
<dbReference type="GO" id="GO:0003700">
    <property type="term" value="F:DNA-binding transcription factor activity"/>
    <property type="evidence" value="ECO:0007669"/>
    <property type="project" value="InterPro"/>
</dbReference>
<keyword evidence="7" id="KW-0804">Transcription</keyword>
<evidence type="ECO:0000313" key="12">
    <source>
        <dbReference type="Proteomes" id="UP000249134"/>
    </source>
</evidence>
<feature type="modified residue" description="4-aspartylphosphate" evidence="8">
    <location>
        <position position="55"/>
    </location>
</feature>
<dbReference type="PRINTS" id="PR00032">
    <property type="entry name" value="HTHARAC"/>
</dbReference>
<proteinExistence type="predicted"/>
<dbReference type="KEGG" id="blen:NCTC4824_01182"/>
<comment type="subcellular location">
    <subcellularLocation>
        <location evidence="1">Cytoplasm</location>
    </subcellularLocation>
</comment>
<evidence type="ECO:0000256" key="3">
    <source>
        <dbReference type="ARBA" id="ARBA00022553"/>
    </source>
</evidence>
<evidence type="ECO:0000259" key="9">
    <source>
        <dbReference type="PROSITE" id="PS01124"/>
    </source>
</evidence>
<dbReference type="SMART" id="SM00448">
    <property type="entry name" value="REC"/>
    <property type="match status" value="1"/>
</dbReference>
<dbReference type="Pfam" id="PF00072">
    <property type="entry name" value="Response_reg"/>
    <property type="match status" value="1"/>
</dbReference>
<dbReference type="InterPro" id="IPR020449">
    <property type="entry name" value="Tscrpt_reg_AraC-type_HTH"/>
</dbReference>
<evidence type="ECO:0000259" key="10">
    <source>
        <dbReference type="PROSITE" id="PS50110"/>
    </source>
</evidence>
<dbReference type="InterPro" id="IPR009057">
    <property type="entry name" value="Homeodomain-like_sf"/>
</dbReference>
<keyword evidence="4" id="KW-0902">Two-component regulatory system</keyword>
<dbReference type="PANTHER" id="PTHR42713">
    <property type="entry name" value="HISTIDINE KINASE-RELATED"/>
    <property type="match status" value="1"/>
</dbReference>
<dbReference type="AlphaFoldDB" id="A0A2X4VP33"/>
<organism evidence="11 12">
    <name type="scientific">Lederbergia lenta</name>
    <name type="common">Bacillus lentus</name>
    <dbReference type="NCBI Taxonomy" id="1467"/>
    <lineage>
        <taxon>Bacteria</taxon>
        <taxon>Bacillati</taxon>
        <taxon>Bacillota</taxon>
        <taxon>Bacilli</taxon>
        <taxon>Bacillales</taxon>
        <taxon>Bacillaceae</taxon>
        <taxon>Lederbergia</taxon>
    </lineage>
</organism>
<keyword evidence="3 8" id="KW-0597">Phosphoprotein</keyword>
<evidence type="ECO:0000256" key="4">
    <source>
        <dbReference type="ARBA" id="ARBA00023012"/>
    </source>
</evidence>
<dbReference type="GO" id="GO:0005737">
    <property type="term" value="C:cytoplasm"/>
    <property type="evidence" value="ECO:0007669"/>
    <property type="project" value="UniProtKB-SubCell"/>
</dbReference>
<evidence type="ECO:0000256" key="1">
    <source>
        <dbReference type="ARBA" id="ARBA00004496"/>
    </source>
</evidence>
<feature type="domain" description="HTH araC/xylS-type" evidence="9">
    <location>
        <begin position="415"/>
        <end position="513"/>
    </location>
</feature>
<dbReference type="InterPro" id="IPR011006">
    <property type="entry name" value="CheY-like_superfamily"/>
</dbReference>
<accession>A0A2X4VP33</accession>
<reference evidence="11 12" key="1">
    <citation type="submission" date="2018-06" db="EMBL/GenBank/DDBJ databases">
        <authorList>
            <consortium name="Pathogen Informatics"/>
            <person name="Doyle S."/>
        </authorList>
    </citation>
    <scope>NUCLEOTIDE SEQUENCE [LARGE SCALE GENOMIC DNA]</scope>
    <source>
        <strain evidence="11 12">NCTC4824</strain>
    </source>
</reference>
<dbReference type="SMART" id="SM00342">
    <property type="entry name" value="HTH_ARAC"/>
    <property type="match status" value="1"/>
</dbReference>
<dbReference type="CDD" id="cd17536">
    <property type="entry name" value="REC_YesN-like"/>
    <property type="match status" value="1"/>
</dbReference>
<protein>
    <submittedName>
        <fullName evidence="11">AraC family transcriptional regulator</fullName>
    </submittedName>
</protein>
<dbReference type="InterPro" id="IPR018060">
    <property type="entry name" value="HTH_AraC"/>
</dbReference>
<dbReference type="PROSITE" id="PS50110">
    <property type="entry name" value="RESPONSE_REGULATORY"/>
    <property type="match status" value="1"/>
</dbReference>
<dbReference type="GO" id="GO:0043565">
    <property type="term" value="F:sequence-specific DNA binding"/>
    <property type="evidence" value="ECO:0007669"/>
    <property type="project" value="InterPro"/>
</dbReference>
<keyword evidence="12" id="KW-1185">Reference proteome</keyword>
<feature type="domain" description="Response regulatory" evidence="10">
    <location>
        <begin position="3"/>
        <end position="121"/>
    </location>
</feature>
<evidence type="ECO:0000256" key="8">
    <source>
        <dbReference type="PROSITE-ProRule" id="PRU00169"/>
    </source>
</evidence>
<evidence type="ECO:0000256" key="2">
    <source>
        <dbReference type="ARBA" id="ARBA00022490"/>
    </source>
</evidence>
<keyword evidence="2" id="KW-0963">Cytoplasm</keyword>
<dbReference type="InterPro" id="IPR051552">
    <property type="entry name" value="HptR"/>
</dbReference>
<sequence>MKTVLIVDDEEFVRLGLKSLIDWKACGFQISYEADNGEDALTIIQNQKPDVVITDIRMPVLSGLELIEKVVNEIDSSPKFIIISGYDDFSYAQQAVRYGVSDYILKPIEKAEVESILIKLGKQIGEENEIEMLGAQVNTDNLFKRLISNVNSLELDKQSMRDLRIKEKNNFFYLLFEFFYIEDFEYSDIQISSVIQAVIQSTEMIPMYKHERGLYGMIVNSDDLISFENERALFFAEMKEKLYAHTNIELGIYAGDVVEELGKIKRSFSEAMYAKNFTFTNIQYQVFDYCQISFKELTYTELDERIYVLLMEHIENNNQKQIINLIEEIFHTFSEKYFAPVAVTASINRCIHGVVSTINTLKGDEKRLELLERMIHWHQVKLSPNEVKKLLIRFMLECGLYIVELRKQNAKGDIHIIKQYIDRHFCKQISLKSLSSEFYLNSVYLGQLFKKTYGIYFKDYLLELRLNEAKKQLRLTNKRVYEISSQVGFGSTDYFVTLFERKTGTTPTEYRNQTIKNQKNEEMI</sequence>
<evidence type="ECO:0000313" key="11">
    <source>
        <dbReference type="EMBL" id="SQI53947.1"/>
    </source>
</evidence>
<dbReference type="EMBL" id="LS483476">
    <property type="protein sequence ID" value="SQI53947.1"/>
    <property type="molecule type" value="Genomic_DNA"/>
</dbReference>
<dbReference type="InterPro" id="IPR018062">
    <property type="entry name" value="HTH_AraC-typ_CS"/>
</dbReference>
<dbReference type="Pfam" id="PF12833">
    <property type="entry name" value="HTH_18"/>
    <property type="match status" value="1"/>
</dbReference>
<dbReference type="PROSITE" id="PS01124">
    <property type="entry name" value="HTH_ARAC_FAMILY_2"/>
    <property type="match status" value="1"/>
</dbReference>